<dbReference type="GO" id="GO:0005777">
    <property type="term" value="C:peroxisome"/>
    <property type="evidence" value="ECO:0007669"/>
    <property type="project" value="UniProtKB-SubCell"/>
</dbReference>
<keyword evidence="14" id="KW-1185">Reference proteome</keyword>
<evidence type="ECO:0000256" key="9">
    <source>
        <dbReference type="ARBA" id="ARBA00023239"/>
    </source>
</evidence>
<feature type="domain" description="Ketoreductase" evidence="12">
    <location>
        <begin position="10"/>
        <end position="183"/>
    </location>
</feature>
<comment type="subcellular location">
    <subcellularLocation>
        <location evidence="1">Peroxisome</location>
    </subcellularLocation>
</comment>
<dbReference type="Pfam" id="PF00106">
    <property type="entry name" value="adh_short"/>
    <property type="match status" value="1"/>
</dbReference>
<evidence type="ECO:0000256" key="2">
    <source>
        <dbReference type="ARBA" id="ARBA00005005"/>
    </source>
</evidence>
<dbReference type="SUPFAM" id="SSF51735">
    <property type="entry name" value="NAD(P)-binding Rossmann-fold domains"/>
    <property type="match status" value="1"/>
</dbReference>
<comment type="similarity">
    <text evidence="3">Belongs to the short-chain dehydrogenases/reductases (SDR) family.</text>
</comment>
<dbReference type="Proteomes" id="UP000242188">
    <property type="component" value="Unassembled WGS sequence"/>
</dbReference>
<dbReference type="CDD" id="cd03448">
    <property type="entry name" value="HDE_HSD"/>
    <property type="match status" value="1"/>
</dbReference>
<dbReference type="Gene3D" id="3.40.50.720">
    <property type="entry name" value="NAD(P)-binding Rossmann-like Domain"/>
    <property type="match status" value="1"/>
</dbReference>
<dbReference type="GO" id="GO:0016491">
    <property type="term" value="F:oxidoreductase activity"/>
    <property type="evidence" value="ECO:0007669"/>
    <property type="project" value="UniProtKB-KW"/>
</dbReference>
<dbReference type="GO" id="GO:0006635">
    <property type="term" value="P:fatty acid beta-oxidation"/>
    <property type="evidence" value="ECO:0007669"/>
    <property type="project" value="UniProtKB-UniPathway"/>
</dbReference>
<dbReference type="GO" id="GO:0018812">
    <property type="term" value="F:3-hydroxyacyl-CoA dehydratase activity"/>
    <property type="evidence" value="ECO:0007669"/>
    <property type="project" value="UniProtKB-ARBA"/>
</dbReference>
<dbReference type="InterPro" id="IPR057326">
    <property type="entry name" value="KR_dom"/>
</dbReference>
<evidence type="ECO:0000256" key="8">
    <source>
        <dbReference type="ARBA" id="ARBA00023235"/>
    </source>
</evidence>
<comment type="pathway">
    <text evidence="2">Lipid metabolism; fatty acid beta-oxidation.</text>
</comment>
<dbReference type="PANTHER" id="PTHR45024:SF2">
    <property type="entry name" value="SCP2 DOMAIN-CONTAINING PROTEIN"/>
    <property type="match status" value="1"/>
</dbReference>
<dbReference type="AlphaFoldDB" id="A0A210QGN4"/>
<dbReference type="CDD" id="cd05353">
    <property type="entry name" value="hydroxyacyl-CoA-like_DH_SDR_c-like"/>
    <property type="match status" value="1"/>
</dbReference>
<evidence type="ECO:0000256" key="4">
    <source>
        <dbReference type="ARBA" id="ARBA00022832"/>
    </source>
</evidence>
<dbReference type="InterPro" id="IPR029069">
    <property type="entry name" value="HotDog_dom_sf"/>
</dbReference>
<proteinExistence type="inferred from homology"/>
<evidence type="ECO:0000256" key="1">
    <source>
        <dbReference type="ARBA" id="ARBA00004275"/>
    </source>
</evidence>
<dbReference type="PRINTS" id="PR00080">
    <property type="entry name" value="SDRFAMILY"/>
</dbReference>
<dbReference type="Gene3D" id="1.10.287.4290">
    <property type="match status" value="1"/>
</dbReference>
<dbReference type="EMBL" id="NEDP02003748">
    <property type="protein sequence ID" value="OWF47920.1"/>
    <property type="molecule type" value="Genomic_DNA"/>
</dbReference>
<dbReference type="Pfam" id="PF01575">
    <property type="entry name" value="MaoC_dehydratas"/>
    <property type="match status" value="1"/>
</dbReference>
<dbReference type="InterPro" id="IPR054357">
    <property type="entry name" value="MFE-2_N"/>
</dbReference>
<dbReference type="InterPro" id="IPR002347">
    <property type="entry name" value="SDR_fam"/>
</dbReference>
<dbReference type="Pfam" id="PF22622">
    <property type="entry name" value="MFE-2_hydrat-2_N"/>
    <property type="match status" value="1"/>
</dbReference>
<accession>A0A210QGN4</accession>
<keyword evidence="4" id="KW-0276">Fatty acid metabolism</keyword>
<evidence type="ECO:0000256" key="7">
    <source>
        <dbReference type="ARBA" id="ARBA00023140"/>
    </source>
</evidence>
<dbReference type="OrthoDB" id="3592703at2759"/>
<evidence type="ECO:0000313" key="13">
    <source>
        <dbReference type="EMBL" id="OWF47920.1"/>
    </source>
</evidence>
<comment type="caution">
    <text evidence="13">The sequence shown here is derived from an EMBL/GenBank/DDBJ whole genome shotgun (WGS) entry which is preliminary data.</text>
</comment>
<evidence type="ECO:0000313" key="14">
    <source>
        <dbReference type="Proteomes" id="UP000242188"/>
    </source>
</evidence>
<keyword evidence="6" id="KW-0443">Lipid metabolism</keyword>
<dbReference type="FunFam" id="3.10.129.10:FF:000013">
    <property type="entry name" value="Peroxisomal multifunctional enzyme type 2"/>
    <property type="match status" value="1"/>
</dbReference>
<dbReference type="InterPro" id="IPR051687">
    <property type="entry name" value="Peroxisomal_Beta-Oxidation"/>
</dbReference>
<reference evidence="13 14" key="1">
    <citation type="journal article" date="2017" name="Nat. Ecol. Evol.">
        <title>Scallop genome provides insights into evolution of bilaterian karyotype and development.</title>
        <authorList>
            <person name="Wang S."/>
            <person name="Zhang J."/>
            <person name="Jiao W."/>
            <person name="Li J."/>
            <person name="Xun X."/>
            <person name="Sun Y."/>
            <person name="Guo X."/>
            <person name="Huan P."/>
            <person name="Dong B."/>
            <person name="Zhang L."/>
            <person name="Hu X."/>
            <person name="Sun X."/>
            <person name="Wang J."/>
            <person name="Zhao C."/>
            <person name="Wang Y."/>
            <person name="Wang D."/>
            <person name="Huang X."/>
            <person name="Wang R."/>
            <person name="Lv J."/>
            <person name="Li Y."/>
            <person name="Zhang Z."/>
            <person name="Liu B."/>
            <person name="Lu W."/>
            <person name="Hui Y."/>
            <person name="Liang J."/>
            <person name="Zhou Z."/>
            <person name="Hou R."/>
            <person name="Li X."/>
            <person name="Liu Y."/>
            <person name="Li H."/>
            <person name="Ning X."/>
            <person name="Lin Y."/>
            <person name="Zhao L."/>
            <person name="Xing Q."/>
            <person name="Dou J."/>
            <person name="Li Y."/>
            <person name="Mao J."/>
            <person name="Guo H."/>
            <person name="Dou H."/>
            <person name="Li T."/>
            <person name="Mu C."/>
            <person name="Jiang W."/>
            <person name="Fu Q."/>
            <person name="Fu X."/>
            <person name="Miao Y."/>
            <person name="Liu J."/>
            <person name="Yu Q."/>
            <person name="Li R."/>
            <person name="Liao H."/>
            <person name="Li X."/>
            <person name="Kong Y."/>
            <person name="Jiang Z."/>
            <person name="Chourrout D."/>
            <person name="Li R."/>
            <person name="Bao Z."/>
        </authorList>
    </citation>
    <scope>NUCLEOTIDE SEQUENCE [LARGE SCALE GENOMIC DNA]</scope>
    <source>
        <strain evidence="13 14">PY_sf001</strain>
    </source>
</reference>
<dbReference type="SUPFAM" id="SSF55718">
    <property type="entry name" value="SCP-like"/>
    <property type="match status" value="1"/>
</dbReference>
<dbReference type="InterPro" id="IPR003033">
    <property type="entry name" value="SCP2_sterol-bd_dom"/>
</dbReference>
<dbReference type="InterPro" id="IPR036291">
    <property type="entry name" value="NAD(P)-bd_dom_sf"/>
</dbReference>
<evidence type="ECO:0000256" key="10">
    <source>
        <dbReference type="ARBA" id="ARBA00073497"/>
    </source>
</evidence>
<name>A0A210QGN4_MIZYE</name>
<evidence type="ECO:0000256" key="5">
    <source>
        <dbReference type="ARBA" id="ARBA00023002"/>
    </source>
</evidence>
<evidence type="ECO:0000256" key="6">
    <source>
        <dbReference type="ARBA" id="ARBA00023098"/>
    </source>
</evidence>
<dbReference type="PRINTS" id="PR00081">
    <property type="entry name" value="GDHRDH"/>
</dbReference>
<dbReference type="Gene3D" id="3.10.129.10">
    <property type="entry name" value="Hotdog Thioesterase"/>
    <property type="match status" value="1"/>
</dbReference>
<dbReference type="PANTHER" id="PTHR45024">
    <property type="entry name" value="DEHYDROGENASES, SHORT CHAIN"/>
    <property type="match status" value="1"/>
</dbReference>
<dbReference type="SMART" id="SM00822">
    <property type="entry name" value="PKS_KR"/>
    <property type="match status" value="1"/>
</dbReference>
<protein>
    <recommendedName>
        <fullName evidence="10">Peroxisomal multifunctional enzyme type 2</fullName>
    </recommendedName>
</protein>
<feature type="region of interest" description="Disordered" evidence="11">
    <location>
        <begin position="304"/>
        <end position="328"/>
    </location>
</feature>
<keyword evidence="9" id="KW-0456">Lyase</keyword>
<dbReference type="SUPFAM" id="SSF54637">
    <property type="entry name" value="Thioesterase/thiol ester dehydrase-isomerase"/>
    <property type="match status" value="2"/>
</dbReference>
<keyword evidence="5" id="KW-0560">Oxidoreductase</keyword>
<keyword evidence="7" id="KW-0576">Peroxisome</keyword>
<dbReference type="Gene3D" id="3.30.1050.10">
    <property type="entry name" value="SCP2 sterol-binding domain"/>
    <property type="match status" value="1"/>
</dbReference>
<feature type="compositionally biased region" description="Low complexity" evidence="11">
    <location>
        <begin position="307"/>
        <end position="323"/>
    </location>
</feature>
<dbReference type="FunFam" id="3.40.50.720:FF:000185">
    <property type="entry name" value="peroxisomal multifunctional enzyme type 2"/>
    <property type="match status" value="1"/>
</dbReference>
<keyword evidence="8" id="KW-0413">Isomerase</keyword>
<evidence type="ECO:0000259" key="12">
    <source>
        <dbReference type="SMART" id="SM00822"/>
    </source>
</evidence>
<dbReference type="GO" id="GO:0016853">
    <property type="term" value="F:isomerase activity"/>
    <property type="evidence" value="ECO:0007669"/>
    <property type="project" value="UniProtKB-KW"/>
</dbReference>
<dbReference type="InterPro" id="IPR036527">
    <property type="entry name" value="SCP2_sterol-bd_dom_sf"/>
</dbReference>
<sequence length="740" mass="79714">MAAPLRFDGKVVLVTGAGNGLGRQYALDFAERGASVVVNDLGGNFKGEGAGTRAADVVVNEIKAKGGKAVANYNSVEEGEKVVQTALENFGRIDVVINNAGILRDRSFARISDTDWDLIHRVHLRGAFQVTRAAWPHMKKQNYGRIINVTSASGIYGSFGQANYSAAKLGVLGLSNTLTIEGKKNNIKCNTIAPIAGSRMTETVMPPDMVAALKPEFVSPLVLYLTHEDCEETGSLFEVGAGWIGKLRWERTKGVVCRSKNSAMTPEAVRDNWDTITDFTESFTPRTNQESTGSMFEVLKKIDESPAKSSRASSRAASSGSGPDVEAAKQYKPKPIKFTYSARDVMLYALGVGSSTRAADYLNFLYEGAEDFGVIPSFAVIPAQMGMENVITQGIPGMDINPAKILHGEQYVELYKPLPTSGTLTSQVSIADILDKGSGAVILINIETFDEKKEKVCFNQFNIFAVGYGKFGGSRNSEAAKAPGKAPSRKPDSFLVETTSVDQAALYRLSGDRNPLHIDPSFAAMGGFNKPILHGLCSFGYATRHVLKQYGNNDVTKVKAIKARFAKPVLPGQTIHTDMWQEGNRVMFQCKVAESGDVCLSGGYIDFHAAPAASASTAAPQAASDLKSDLIFEEIGRRAKDDPGMVKKVNSIFQFNITKGGKTAAVWTTDMKTPGGAIYKGQPKQGKADCTLTISDDNFGDMVTGKLNGQDAFMKGLLKIQGNLMLAQKLGELFQTKSNL</sequence>
<gene>
    <name evidence="13" type="ORF">KP79_PYT15562</name>
</gene>
<dbReference type="InterPro" id="IPR002539">
    <property type="entry name" value="MaoC-like_dom"/>
</dbReference>
<dbReference type="UniPathway" id="UPA00659"/>
<dbReference type="Pfam" id="PF02036">
    <property type="entry name" value="SCP2"/>
    <property type="match status" value="1"/>
</dbReference>
<evidence type="ECO:0000256" key="3">
    <source>
        <dbReference type="ARBA" id="ARBA00006484"/>
    </source>
</evidence>
<dbReference type="STRING" id="6573.A0A210QGN4"/>
<dbReference type="FunFam" id="3.30.1050.10:FF:000001">
    <property type="entry name" value="Putative Non-specific lipid-transfer protein"/>
    <property type="match status" value="1"/>
</dbReference>
<evidence type="ECO:0000256" key="11">
    <source>
        <dbReference type="SAM" id="MobiDB-lite"/>
    </source>
</evidence>
<organism evidence="13 14">
    <name type="scientific">Mizuhopecten yessoensis</name>
    <name type="common">Japanese scallop</name>
    <name type="synonym">Patinopecten yessoensis</name>
    <dbReference type="NCBI Taxonomy" id="6573"/>
    <lineage>
        <taxon>Eukaryota</taxon>
        <taxon>Metazoa</taxon>
        <taxon>Spiralia</taxon>
        <taxon>Lophotrochozoa</taxon>
        <taxon>Mollusca</taxon>
        <taxon>Bivalvia</taxon>
        <taxon>Autobranchia</taxon>
        <taxon>Pteriomorphia</taxon>
        <taxon>Pectinida</taxon>
        <taxon>Pectinoidea</taxon>
        <taxon>Pectinidae</taxon>
        <taxon>Mizuhopecten</taxon>
    </lineage>
</organism>